<gene>
    <name evidence="1" type="ORF">QAD02_017176</name>
</gene>
<dbReference type="EMBL" id="CM056742">
    <property type="protein sequence ID" value="KAJ8681389.1"/>
    <property type="molecule type" value="Genomic_DNA"/>
</dbReference>
<reference evidence="1" key="1">
    <citation type="submission" date="2023-04" db="EMBL/GenBank/DDBJ databases">
        <title>A chromosome-level genome assembly of the parasitoid wasp Eretmocerus hayati.</title>
        <authorList>
            <person name="Zhong Y."/>
            <person name="Liu S."/>
            <person name="Liu Y."/>
        </authorList>
    </citation>
    <scope>NUCLEOTIDE SEQUENCE</scope>
    <source>
        <strain evidence="1">ZJU_SS_LIU_2023</strain>
    </source>
</reference>
<evidence type="ECO:0000313" key="1">
    <source>
        <dbReference type="EMBL" id="KAJ8681389.1"/>
    </source>
</evidence>
<keyword evidence="2" id="KW-1185">Reference proteome</keyword>
<dbReference type="Proteomes" id="UP001239111">
    <property type="component" value="Chromosome 2"/>
</dbReference>
<proteinExistence type="predicted"/>
<accession>A0ACC2PDK4</accession>
<name>A0ACC2PDK4_9HYME</name>
<evidence type="ECO:0000313" key="2">
    <source>
        <dbReference type="Proteomes" id="UP001239111"/>
    </source>
</evidence>
<sequence>MAKRQVVWALCSLSLCTLVISTNSEPVTMKKDDILAVGYEDNPWSFGHWKVEEQYYLESAPNSARNEDWVTYAFNSTHNKSNDKQFRKIVTIRVKKPEDEELAPERVALVAGGPEQRYMTLYFRSKPGRKINVTIETWVHEDLWLTHSV</sequence>
<protein>
    <submittedName>
        <fullName evidence="1">Uncharacterized protein</fullName>
    </submittedName>
</protein>
<organism evidence="1 2">
    <name type="scientific">Eretmocerus hayati</name>
    <dbReference type="NCBI Taxonomy" id="131215"/>
    <lineage>
        <taxon>Eukaryota</taxon>
        <taxon>Metazoa</taxon>
        <taxon>Ecdysozoa</taxon>
        <taxon>Arthropoda</taxon>
        <taxon>Hexapoda</taxon>
        <taxon>Insecta</taxon>
        <taxon>Pterygota</taxon>
        <taxon>Neoptera</taxon>
        <taxon>Endopterygota</taxon>
        <taxon>Hymenoptera</taxon>
        <taxon>Apocrita</taxon>
        <taxon>Proctotrupomorpha</taxon>
        <taxon>Chalcidoidea</taxon>
        <taxon>Aphelinidae</taxon>
        <taxon>Aphelininae</taxon>
        <taxon>Eretmocerus</taxon>
    </lineage>
</organism>
<comment type="caution">
    <text evidence="1">The sequence shown here is derived from an EMBL/GenBank/DDBJ whole genome shotgun (WGS) entry which is preliminary data.</text>
</comment>